<dbReference type="InterPro" id="IPR001360">
    <property type="entry name" value="Glyco_hydro_1"/>
</dbReference>
<dbReference type="AlphaFoldDB" id="A0A7G9GR31"/>
<dbReference type="Proteomes" id="UP000515856">
    <property type="component" value="Chromosome"/>
</dbReference>
<evidence type="ECO:0000256" key="1">
    <source>
        <dbReference type="ARBA" id="ARBA00010838"/>
    </source>
</evidence>
<dbReference type="InterPro" id="IPR017853">
    <property type="entry name" value="GH"/>
</dbReference>
<dbReference type="Pfam" id="PF00232">
    <property type="entry name" value="Glyco_hydro_1"/>
    <property type="match status" value="1"/>
</dbReference>
<reference evidence="5 6" key="1">
    <citation type="submission" date="2020-08" db="EMBL/GenBank/DDBJ databases">
        <authorList>
            <person name="Liu C."/>
            <person name="Sun Q."/>
        </authorList>
    </citation>
    <scope>NUCLEOTIDE SEQUENCE [LARGE SCALE GENOMIC DNA]</scope>
    <source>
        <strain evidence="5 6">NSJ-61</strain>
    </source>
</reference>
<evidence type="ECO:0000256" key="2">
    <source>
        <dbReference type="ARBA" id="ARBA00022801"/>
    </source>
</evidence>
<protein>
    <submittedName>
        <fullName evidence="5">Family 1 glycosylhydrolase</fullName>
    </submittedName>
</protein>
<proteinExistence type="inferred from homology"/>
<dbReference type="Gene3D" id="3.20.20.80">
    <property type="entry name" value="Glycosidases"/>
    <property type="match status" value="1"/>
</dbReference>
<dbReference type="GO" id="GO:0016052">
    <property type="term" value="P:carbohydrate catabolic process"/>
    <property type="evidence" value="ECO:0007669"/>
    <property type="project" value="TreeGrafter"/>
</dbReference>
<sequence>MELNENFLWGGSIAAHQCEGAWNEDGKGLAMMDVATSGDVHHDRLIHDEKLPGYTYPSETGIDFYHRYKEDIALFKEMGFKTLRISVDWSRIYPNGDDEQPNEKGIQYYQNVVDTLLENDIEPIVTLYHFEMPLAIVRKYGSWTNRKTIDLYLRYCKTMFEALKGKVHYWVTFNEMNHIDSQMALSDFFTYFVAGIKYSELENAPQTLATCAYYMTVASVKAVKLAREIDADNKIGCVFGLTPNYPYSCNPEDVMLSFKRMTRDLYQIDAMCYGKFPEYKLHEYQRLGIQLDVTEDDKMAFKEGVLDFLGINYYASEVSIAKEKEDMEKAFFGGVKNPYLKDSDWGWSIDPTGLRYLLNFIDRRYQLPIMITENGLGAVDVVSEDGKVHDDYRIDYLKQHLSALKKAVIEDDVNCIGYLMWGPIDLVSATTGEMKKRYGFIYVDKHDDGTGSYERMPKDSFYWYQQVIQTNGKDL</sequence>
<dbReference type="GO" id="GO:0008422">
    <property type="term" value="F:beta-glucosidase activity"/>
    <property type="evidence" value="ECO:0007669"/>
    <property type="project" value="TreeGrafter"/>
</dbReference>
<dbReference type="PRINTS" id="PR00131">
    <property type="entry name" value="GLHYDRLASE1"/>
</dbReference>
<gene>
    <name evidence="5" type="ORF">H9Q80_04745</name>
</gene>
<evidence type="ECO:0000256" key="4">
    <source>
        <dbReference type="RuleBase" id="RU003690"/>
    </source>
</evidence>
<dbReference type="EMBL" id="CP060636">
    <property type="protein sequence ID" value="QNM13263.1"/>
    <property type="molecule type" value="Genomic_DNA"/>
</dbReference>
<dbReference type="PANTHER" id="PTHR10353">
    <property type="entry name" value="GLYCOSYL HYDROLASE"/>
    <property type="match status" value="1"/>
</dbReference>
<accession>A0A7G9GR31</accession>
<dbReference type="KEGG" id="ehn:H9Q80_04745"/>
<comment type="similarity">
    <text evidence="1 4">Belongs to the glycosyl hydrolase 1 family.</text>
</comment>
<dbReference type="InterPro" id="IPR033132">
    <property type="entry name" value="GH_1_N_CS"/>
</dbReference>
<dbReference type="PROSITE" id="PS00653">
    <property type="entry name" value="GLYCOSYL_HYDROL_F1_2"/>
    <property type="match status" value="1"/>
</dbReference>
<evidence type="ECO:0000313" key="6">
    <source>
        <dbReference type="Proteomes" id="UP000515856"/>
    </source>
</evidence>
<keyword evidence="2 5" id="KW-0378">Hydrolase</keyword>
<organism evidence="5 6">
    <name type="scientific">[Eubacterium] hominis</name>
    <dbReference type="NCBI Taxonomy" id="2764325"/>
    <lineage>
        <taxon>Bacteria</taxon>
        <taxon>Bacillati</taxon>
        <taxon>Bacillota</taxon>
        <taxon>Erysipelotrichia</taxon>
        <taxon>Erysipelotrichales</taxon>
        <taxon>Erysipelotrichaceae</taxon>
        <taxon>Amedibacillus</taxon>
    </lineage>
</organism>
<dbReference type="FunFam" id="3.20.20.80:FF:000004">
    <property type="entry name" value="Beta-glucosidase 6-phospho-beta-glucosidase"/>
    <property type="match status" value="1"/>
</dbReference>
<dbReference type="PANTHER" id="PTHR10353:SF122">
    <property type="entry name" value="6-PHOSPHO-BETA-GLUCOSIDASE ASCB-RELATED"/>
    <property type="match status" value="1"/>
</dbReference>
<keyword evidence="3" id="KW-0326">Glycosidase</keyword>
<dbReference type="RefSeq" id="WP_117454342.1">
    <property type="nucleotide sequence ID" value="NZ_CP060636.1"/>
</dbReference>
<keyword evidence="6" id="KW-1185">Reference proteome</keyword>
<evidence type="ECO:0000256" key="3">
    <source>
        <dbReference type="ARBA" id="ARBA00023295"/>
    </source>
</evidence>
<dbReference type="SUPFAM" id="SSF51445">
    <property type="entry name" value="(Trans)glycosidases"/>
    <property type="match status" value="1"/>
</dbReference>
<evidence type="ECO:0000313" key="5">
    <source>
        <dbReference type="EMBL" id="QNM13263.1"/>
    </source>
</evidence>
<dbReference type="GO" id="GO:0005829">
    <property type="term" value="C:cytosol"/>
    <property type="evidence" value="ECO:0007669"/>
    <property type="project" value="TreeGrafter"/>
</dbReference>
<name>A0A7G9GR31_9FIRM</name>